<evidence type="ECO:0000313" key="3">
    <source>
        <dbReference type="EMBL" id="KAF5376405.1"/>
    </source>
</evidence>
<dbReference type="AlphaFoldDB" id="A0A8H5H4H7"/>
<reference evidence="3 5" key="1">
    <citation type="journal article" date="2020" name="ISME J.">
        <title>Uncovering the hidden diversity of litter-decomposition mechanisms in mushroom-forming fungi.</title>
        <authorList>
            <person name="Floudas D."/>
            <person name="Bentzer J."/>
            <person name="Ahren D."/>
            <person name="Johansson T."/>
            <person name="Persson P."/>
            <person name="Tunlid A."/>
        </authorList>
    </citation>
    <scope>NUCLEOTIDE SEQUENCE [LARGE SCALE GENOMIC DNA]</scope>
    <source>
        <strain evidence="3 5">CBS 661.87</strain>
    </source>
</reference>
<comment type="caution">
    <text evidence="3">The sequence shown here is derived from an EMBL/GenBank/DDBJ whole genome shotgun (WGS) entry which is preliminary data.</text>
</comment>
<feature type="compositionally biased region" description="Polar residues" evidence="1">
    <location>
        <begin position="171"/>
        <end position="183"/>
    </location>
</feature>
<feature type="region of interest" description="Disordered" evidence="1">
    <location>
        <begin position="171"/>
        <end position="239"/>
    </location>
</feature>
<dbReference type="EMBL" id="JAACJP010000028">
    <property type="protein sequence ID" value="KAF5376405.1"/>
    <property type="molecule type" value="Genomic_DNA"/>
</dbReference>
<feature type="compositionally biased region" description="Low complexity" evidence="1">
    <location>
        <begin position="184"/>
        <end position="215"/>
    </location>
</feature>
<evidence type="ECO:0000256" key="1">
    <source>
        <dbReference type="SAM" id="MobiDB-lite"/>
    </source>
</evidence>
<evidence type="ECO:0000256" key="2">
    <source>
        <dbReference type="SAM" id="SignalP"/>
    </source>
</evidence>
<organism evidence="3 5">
    <name type="scientific">Tricholomella constricta</name>
    <dbReference type="NCBI Taxonomy" id="117010"/>
    <lineage>
        <taxon>Eukaryota</taxon>
        <taxon>Fungi</taxon>
        <taxon>Dikarya</taxon>
        <taxon>Basidiomycota</taxon>
        <taxon>Agaricomycotina</taxon>
        <taxon>Agaricomycetes</taxon>
        <taxon>Agaricomycetidae</taxon>
        <taxon>Agaricales</taxon>
        <taxon>Tricholomatineae</taxon>
        <taxon>Lyophyllaceae</taxon>
        <taxon>Tricholomella</taxon>
    </lineage>
</organism>
<evidence type="ECO:0000313" key="5">
    <source>
        <dbReference type="Proteomes" id="UP000565441"/>
    </source>
</evidence>
<dbReference type="OrthoDB" id="128308at2759"/>
<feature type="compositionally biased region" description="Low complexity" evidence="1">
    <location>
        <begin position="223"/>
        <end position="233"/>
    </location>
</feature>
<keyword evidence="5" id="KW-1185">Reference proteome</keyword>
<dbReference type="EMBL" id="JAACJP010000028">
    <property type="protein sequence ID" value="KAF5376409.1"/>
    <property type="molecule type" value="Genomic_DNA"/>
</dbReference>
<feature type="chain" id="PRO_5036430906" evidence="2">
    <location>
        <begin position="17"/>
        <end position="363"/>
    </location>
</feature>
<keyword evidence="2" id="KW-0732">Signal</keyword>
<protein>
    <submittedName>
        <fullName evidence="3">Uncharacterized protein</fullName>
    </submittedName>
</protein>
<proteinExistence type="predicted"/>
<name>A0A8H5H4H7_9AGAR</name>
<dbReference type="Proteomes" id="UP000565441">
    <property type="component" value="Unassembled WGS sequence"/>
</dbReference>
<sequence>MIVKALIAIVKALVISKPTVKAPSTIKSTMSQPSLLLKASYVDSQWAHSEYTKVPHQEGNILGEGWFKHAFKHTDAEKLVQRVLARETRAPLPDDITNAPLRPAAPTLITEGAVFCINACKTKGGNRTRGSQACIELKCKTCCRDAAQDAKANNCPRDPCKAHKILAVTDIQPSMSQRSASRASTPRAQSQSSESSDFSTPEPLSPTPTSSSRPTPSQPCPQPSQSQSQPHSQFLTATSRRRALAQPIGPNWLERKTAADQEKTSIESLKVRRQQMDEIVKKTCTFVIYRKLELYATLADLMEEFKLTRKSLFDFWDAGHWAVVTAETPIIVEKGRRILLRFRPSFEEQLSLTDCPGITDELA</sequence>
<evidence type="ECO:0000313" key="4">
    <source>
        <dbReference type="EMBL" id="KAF5376409.1"/>
    </source>
</evidence>
<accession>A0A8H5H4H7</accession>
<feature type="signal peptide" evidence="2">
    <location>
        <begin position="1"/>
        <end position="16"/>
    </location>
</feature>
<gene>
    <name evidence="4" type="ORF">D9615_008611</name>
    <name evidence="3" type="ORF">D9615_008615</name>
</gene>